<gene>
    <name evidence="6" type="ORF">SAMN05421545_0682</name>
</gene>
<dbReference type="RefSeq" id="WP_007652727.1">
    <property type="nucleotide sequence ID" value="NZ_FTNM01000001.1"/>
</dbReference>
<keyword evidence="1" id="KW-0963">Cytoplasm</keyword>
<evidence type="ECO:0000313" key="6">
    <source>
        <dbReference type="EMBL" id="SIQ60711.1"/>
    </source>
</evidence>
<keyword evidence="2" id="KW-0479">Metal-binding</keyword>
<dbReference type="AlphaFoldDB" id="A0A1N6U5D5"/>
<keyword evidence="4" id="KW-0862">Zinc</keyword>
<evidence type="ECO:0000256" key="4">
    <source>
        <dbReference type="ARBA" id="ARBA00022833"/>
    </source>
</evidence>
<feature type="domain" description="DinB-like" evidence="5">
    <location>
        <begin position="34"/>
        <end position="165"/>
    </location>
</feature>
<sequence>MDKLRYPIGQFDLDASISEDQLNIFILSIGSLPTKLAQALANLSDEQLDTPYRPGGWTVRQVVHHLPDSHLNGYTRQKLALTEENPIIRPYDEVAWAELPEAKTADPGISLTLLHALHQRWVLMLHQLSPEQLNRTFVHPVSGQQTIRQHIGLYAWHGEHHLAHITELKKRMDW</sequence>
<reference evidence="7" key="1">
    <citation type="submission" date="2017-01" db="EMBL/GenBank/DDBJ databases">
        <authorList>
            <person name="Varghese N."/>
            <person name="Submissions S."/>
        </authorList>
    </citation>
    <scope>NUCLEOTIDE SEQUENCE [LARGE SCALE GENOMIC DNA]</scope>
    <source>
        <strain evidence="7">DM9</strain>
    </source>
</reference>
<dbReference type="HAMAP" id="MF_01256">
    <property type="entry name" value="YfiT_hydrol"/>
    <property type="match status" value="1"/>
</dbReference>
<dbReference type="STRING" id="1077936.SAMN05421545_0682"/>
<dbReference type="InterPro" id="IPR023774">
    <property type="entry name" value="Put_metal_dep_hydrolase_YfiT"/>
</dbReference>
<dbReference type="GO" id="GO:0046872">
    <property type="term" value="F:metal ion binding"/>
    <property type="evidence" value="ECO:0007669"/>
    <property type="project" value="UniProtKB-KW"/>
</dbReference>
<name>A0A1N6U5D5_9BACT</name>
<dbReference type="InterPro" id="IPR024775">
    <property type="entry name" value="DinB-like"/>
</dbReference>
<dbReference type="Proteomes" id="UP000185924">
    <property type="component" value="Unassembled WGS sequence"/>
</dbReference>
<dbReference type="OrthoDB" id="9796039at2"/>
<dbReference type="NCBIfam" id="NF009807">
    <property type="entry name" value="PRK13291.1"/>
    <property type="match status" value="1"/>
</dbReference>
<evidence type="ECO:0000259" key="5">
    <source>
        <dbReference type="Pfam" id="PF12867"/>
    </source>
</evidence>
<dbReference type="EMBL" id="FTNM01000001">
    <property type="protein sequence ID" value="SIQ60711.1"/>
    <property type="molecule type" value="Genomic_DNA"/>
</dbReference>
<dbReference type="InterPro" id="IPR034660">
    <property type="entry name" value="DinB/YfiT-like"/>
</dbReference>
<evidence type="ECO:0000313" key="7">
    <source>
        <dbReference type="Proteomes" id="UP000185924"/>
    </source>
</evidence>
<protein>
    <submittedName>
        <fullName evidence="6">DinB superfamily protein</fullName>
    </submittedName>
</protein>
<evidence type="ECO:0000256" key="1">
    <source>
        <dbReference type="ARBA" id="ARBA00022490"/>
    </source>
</evidence>
<organism evidence="6 7">
    <name type="scientific">Pontibacter lucknowensis</name>
    <dbReference type="NCBI Taxonomy" id="1077936"/>
    <lineage>
        <taxon>Bacteria</taxon>
        <taxon>Pseudomonadati</taxon>
        <taxon>Bacteroidota</taxon>
        <taxon>Cytophagia</taxon>
        <taxon>Cytophagales</taxon>
        <taxon>Hymenobacteraceae</taxon>
        <taxon>Pontibacter</taxon>
    </lineage>
</organism>
<evidence type="ECO:0000256" key="3">
    <source>
        <dbReference type="ARBA" id="ARBA00022801"/>
    </source>
</evidence>
<accession>A0A1N6U5D5</accession>
<dbReference type="Pfam" id="PF12867">
    <property type="entry name" value="DinB_2"/>
    <property type="match status" value="1"/>
</dbReference>
<dbReference type="SUPFAM" id="SSF109854">
    <property type="entry name" value="DinB/YfiT-like putative metalloenzymes"/>
    <property type="match status" value="1"/>
</dbReference>
<dbReference type="GO" id="GO:0016787">
    <property type="term" value="F:hydrolase activity"/>
    <property type="evidence" value="ECO:0007669"/>
    <property type="project" value="UniProtKB-KW"/>
</dbReference>
<keyword evidence="3" id="KW-0378">Hydrolase</keyword>
<evidence type="ECO:0000256" key="2">
    <source>
        <dbReference type="ARBA" id="ARBA00022723"/>
    </source>
</evidence>
<keyword evidence="7" id="KW-1185">Reference proteome</keyword>
<dbReference type="Gene3D" id="1.20.120.450">
    <property type="entry name" value="dinb family like domain"/>
    <property type="match status" value="1"/>
</dbReference>
<proteinExistence type="inferred from homology"/>